<evidence type="ECO:0000313" key="11">
    <source>
        <dbReference type="EMBL" id="MQA38224.1"/>
    </source>
</evidence>
<evidence type="ECO:0000313" key="12">
    <source>
        <dbReference type="Proteomes" id="UP000440498"/>
    </source>
</evidence>
<keyword evidence="6 9" id="KW-0224">Dipeptidase</keyword>
<keyword evidence="2 9" id="KW-0645">Protease</keyword>
<dbReference type="InterPro" id="IPR009045">
    <property type="entry name" value="Zn_M74/Hedgehog-like"/>
</dbReference>
<evidence type="ECO:0000256" key="6">
    <source>
        <dbReference type="ARBA" id="ARBA00022997"/>
    </source>
</evidence>
<organism evidence="11 12">
    <name type="scientific">Rugamonas aquatica</name>
    <dbReference type="NCBI Taxonomy" id="2743357"/>
    <lineage>
        <taxon>Bacteria</taxon>
        <taxon>Pseudomonadati</taxon>
        <taxon>Pseudomonadota</taxon>
        <taxon>Betaproteobacteria</taxon>
        <taxon>Burkholderiales</taxon>
        <taxon>Oxalobacteraceae</taxon>
        <taxon>Telluria group</taxon>
        <taxon>Rugamonas</taxon>
    </lineage>
</organism>
<dbReference type="EC" id="3.4.13.22" evidence="9 10"/>
<feature type="binding site" evidence="9">
    <location>
        <position position="186"/>
    </location>
    <ligand>
        <name>Zn(2+)</name>
        <dbReference type="ChEBI" id="CHEBI:29105"/>
        <note>catalytic</note>
    </ligand>
</feature>
<evidence type="ECO:0000256" key="7">
    <source>
        <dbReference type="ARBA" id="ARBA00023049"/>
    </source>
</evidence>
<accession>A0A6A7MZL5</accession>
<name>A0A6A7MZL5_9BURK</name>
<dbReference type="PIRSF" id="PIRSF026671">
    <property type="entry name" value="AA_dipeptidase"/>
    <property type="match status" value="1"/>
</dbReference>
<dbReference type="InterPro" id="IPR000755">
    <property type="entry name" value="A_A_dipeptidase"/>
</dbReference>
<evidence type="ECO:0000256" key="3">
    <source>
        <dbReference type="ARBA" id="ARBA00022723"/>
    </source>
</evidence>
<evidence type="ECO:0000256" key="10">
    <source>
        <dbReference type="PIRNR" id="PIRNR026671"/>
    </source>
</evidence>
<evidence type="ECO:0000256" key="9">
    <source>
        <dbReference type="HAMAP-Rule" id="MF_01924"/>
    </source>
</evidence>
<gene>
    <name evidence="9" type="primary">ddpX</name>
    <name evidence="11" type="ORF">GEV02_08695</name>
</gene>
<dbReference type="GO" id="GO:0008270">
    <property type="term" value="F:zinc ion binding"/>
    <property type="evidence" value="ECO:0007669"/>
    <property type="project" value="UniProtKB-UniRule"/>
</dbReference>
<dbReference type="SUPFAM" id="SSF55166">
    <property type="entry name" value="Hedgehog/DD-peptidase"/>
    <property type="match status" value="1"/>
</dbReference>
<reference evidence="11 12" key="1">
    <citation type="submission" date="2019-10" db="EMBL/GenBank/DDBJ databases">
        <title>Two novel species isolated from a subtropical stream in China.</title>
        <authorList>
            <person name="Lu H."/>
        </authorList>
    </citation>
    <scope>NUCLEOTIDE SEQUENCE [LARGE SCALE GENOMIC DNA]</scope>
    <source>
        <strain evidence="11 12">FT29W</strain>
    </source>
</reference>
<dbReference type="GO" id="GO:0006508">
    <property type="term" value="P:proteolysis"/>
    <property type="evidence" value="ECO:0007669"/>
    <property type="project" value="UniProtKB-KW"/>
</dbReference>
<dbReference type="Gene3D" id="3.30.1380.10">
    <property type="match status" value="1"/>
</dbReference>
<evidence type="ECO:0000256" key="2">
    <source>
        <dbReference type="ARBA" id="ARBA00022670"/>
    </source>
</evidence>
<dbReference type="GO" id="GO:0008237">
    <property type="term" value="F:metallopeptidase activity"/>
    <property type="evidence" value="ECO:0007669"/>
    <property type="project" value="UniProtKB-KW"/>
</dbReference>
<feature type="binding site" evidence="9">
    <location>
        <position position="112"/>
    </location>
    <ligand>
        <name>Zn(2+)</name>
        <dbReference type="ChEBI" id="CHEBI:29105"/>
        <note>catalytic</note>
    </ligand>
</feature>
<dbReference type="PANTHER" id="PTHR43126">
    <property type="entry name" value="D-ALANYL-D-ALANINE DIPEPTIDASE"/>
    <property type="match status" value="1"/>
</dbReference>
<dbReference type="EMBL" id="WHUG01000003">
    <property type="protein sequence ID" value="MQA38224.1"/>
    <property type="molecule type" value="Genomic_DNA"/>
</dbReference>
<dbReference type="Proteomes" id="UP000440498">
    <property type="component" value="Unassembled WGS sequence"/>
</dbReference>
<comment type="cofactor">
    <cofactor evidence="9">
        <name>Zn(2+)</name>
        <dbReference type="ChEBI" id="CHEBI:29105"/>
    </cofactor>
    <text evidence="9">Binds 1 zinc ion per subunit.</text>
</comment>
<feature type="site" description="Transition state stabilizer" evidence="9">
    <location>
        <position position="82"/>
    </location>
</feature>
<evidence type="ECO:0000256" key="1">
    <source>
        <dbReference type="ARBA" id="ARBA00001362"/>
    </source>
</evidence>
<dbReference type="HAMAP" id="MF_01924">
    <property type="entry name" value="A_A_dipeptidase"/>
    <property type="match status" value="1"/>
</dbReference>
<comment type="similarity">
    <text evidence="9 10">Belongs to the peptidase M15D family.</text>
</comment>
<evidence type="ECO:0000256" key="4">
    <source>
        <dbReference type="ARBA" id="ARBA00022801"/>
    </source>
</evidence>
<proteinExistence type="inferred from homology"/>
<keyword evidence="8 10" id="KW-0961">Cell wall biogenesis/degradation</keyword>
<keyword evidence="12" id="KW-1185">Reference proteome</keyword>
<keyword evidence="4 9" id="KW-0378">Hydrolase</keyword>
<keyword evidence="3 9" id="KW-0479">Metal-binding</keyword>
<comment type="function">
    <text evidence="9 10">Catalyzes hydrolysis of the D-alanyl-D-alanine dipeptide.</text>
</comment>
<keyword evidence="7 9" id="KW-0482">Metalloprotease</keyword>
<feature type="binding site" evidence="9">
    <location>
        <position position="119"/>
    </location>
    <ligand>
        <name>Zn(2+)</name>
        <dbReference type="ChEBI" id="CHEBI:29105"/>
        <note>catalytic</note>
    </ligand>
</feature>
<sequence>MAVTITCEEIAGHGDFRRLDSIDGIAVDLRYATPDNFVGRDLYSPLDCGWLHNNAAAALERVVAWLAERRPDCKVLVLDALRPQRVQEQLWLALQGTDLLGYIAEPARGSIHSFGMALDLTLLDAQGRELDMGTGFDDLSERSHPALEAELLARGELSTQQIANRQLLRDAMFQAGWVGINSEWWHFDCGDRLLVRRDYIRVL</sequence>
<evidence type="ECO:0000256" key="5">
    <source>
        <dbReference type="ARBA" id="ARBA00022833"/>
    </source>
</evidence>
<dbReference type="AlphaFoldDB" id="A0A6A7MZL5"/>
<evidence type="ECO:0000256" key="8">
    <source>
        <dbReference type="ARBA" id="ARBA00023316"/>
    </source>
</evidence>
<comment type="catalytic activity">
    <reaction evidence="1 9 10">
        <text>D-alanyl-D-alanine + H2O = 2 D-alanine</text>
        <dbReference type="Rhea" id="RHEA:20661"/>
        <dbReference type="ChEBI" id="CHEBI:15377"/>
        <dbReference type="ChEBI" id="CHEBI:57416"/>
        <dbReference type="ChEBI" id="CHEBI:57822"/>
        <dbReference type="EC" id="3.4.13.22"/>
    </reaction>
</comment>
<comment type="caution">
    <text evidence="11">The sequence shown here is derived from an EMBL/GenBank/DDBJ whole genome shotgun (WGS) entry which is preliminary data.</text>
</comment>
<feature type="active site" description="Proton donor/acceptor" evidence="9">
    <location>
        <position position="183"/>
    </location>
</feature>
<dbReference type="CDD" id="cd14840">
    <property type="entry name" value="D-Ala-D-Ala_dipeptidase_Aad"/>
    <property type="match status" value="1"/>
</dbReference>
<dbReference type="GO" id="GO:0160237">
    <property type="term" value="F:D-Ala-D-Ala dipeptidase activity"/>
    <property type="evidence" value="ECO:0007669"/>
    <property type="project" value="UniProtKB-EC"/>
</dbReference>
<dbReference type="GO" id="GO:0071555">
    <property type="term" value="P:cell wall organization"/>
    <property type="evidence" value="ECO:0007669"/>
    <property type="project" value="UniProtKB-KW"/>
</dbReference>
<keyword evidence="5 9" id="KW-0862">Zinc</keyword>
<dbReference type="Pfam" id="PF01427">
    <property type="entry name" value="Peptidase_M15"/>
    <property type="match status" value="1"/>
</dbReference>
<protein>
    <recommendedName>
        <fullName evidence="9 10">D-alanyl-D-alanine dipeptidase</fullName>
        <shortName evidence="9 10">D-Ala-D-Ala dipeptidase</shortName>
        <ecNumber evidence="9 10">3.4.13.22</ecNumber>
    </recommendedName>
</protein>
<dbReference type="RefSeq" id="WP_152837654.1">
    <property type="nucleotide sequence ID" value="NZ_WHUG01000003.1"/>
</dbReference>